<comment type="caution">
    <text evidence="1">The sequence shown here is derived from an EMBL/GenBank/DDBJ whole genome shotgun (WGS) entry which is preliminary data.</text>
</comment>
<accession>A0A226DZ95</accession>
<sequence>MPGLYCIPTTPPTAQLRCGCLTNSTVFDEYQGRCVGKVGHPCVYSGNQSFCPDKAHCSHQDPHHPDLYFYESRCFCDVSYFGDKQGKCILAAKFGESCSASVKKCDEVSGLKCVDGKCACAFGKDQQYYDGKKDKCVSHIGKNCTGFNSCSENARCEGSSVNRAIVGDGNEKLRARRQIPPPTVIGRSIPGNLPPPGRFINRNSINVPPKSNSNNAKKDVFSDIIGVGTCVCNYGFTATKGGKCLGSYRQSCSRVQRCNHEDNLECLDGSCNCKSPLHQNYDHLIKKCLSLVGAKCDSGRNSANSCVDNAHCVSGSCICKDGWVATPFRRCMLGYGKPCENMECNSFNGLTCKNSNSPNNTVNNSNSGIKSGKRCSCVDDSLVYNGQMQSCVSQLGSPCGKIGQENYGKESFYVACEPPAICREEPGGDKSSRFCRLPN</sequence>
<dbReference type="AlphaFoldDB" id="A0A226DZ95"/>
<proteinExistence type="predicted"/>
<dbReference type="OMA" id="VENARCD"/>
<evidence type="ECO:0000313" key="2">
    <source>
        <dbReference type="Proteomes" id="UP000198287"/>
    </source>
</evidence>
<dbReference type="OrthoDB" id="504708at2759"/>
<protein>
    <submittedName>
        <fullName evidence="1">Tenascin-X</fullName>
    </submittedName>
</protein>
<name>A0A226DZ95_FOLCA</name>
<gene>
    <name evidence="1" type="ORF">Fcan01_14825</name>
</gene>
<dbReference type="Proteomes" id="UP000198287">
    <property type="component" value="Unassembled WGS sequence"/>
</dbReference>
<reference evidence="1 2" key="1">
    <citation type="submission" date="2015-12" db="EMBL/GenBank/DDBJ databases">
        <title>The genome of Folsomia candida.</title>
        <authorList>
            <person name="Faddeeva A."/>
            <person name="Derks M.F."/>
            <person name="Anvar Y."/>
            <person name="Smit S."/>
            <person name="Van Straalen N."/>
            <person name="Roelofs D."/>
        </authorList>
    </citation>
    <scope>NUCLEOTIDE SEQUENCE [LARGE SCALE GENOMIC DNA]</scope>
    <source>
        <strain evidence="1 2">VU population</strain>
        <tissue evidence="1">Whole body</tissue>
    </source>
</reference>
<dbReference type="EMBL" id="LNIX01000009">
    <property type="protein sequence ID" value="OXA50348.1"/>
    <property type="molecule type" value="Genomic_DNA"/>
</dbReference>
<organism evidence="1 2">
    <name type="scientific">Folsomia candida</name>
    <name type="common">Springtail</name>
    <dbReference type="NCBI Taxonomy" id="158441"/>
    <lineage>
        <taxon>Eukaryota</taxon>
        <taxon>Metazoa</taxon>
        <taxon>Ecdysozoa</taxon>
        <taxon>Arthropoda</taxon>
        <taxon>Hexapoda</taxon>
        <taxon>Collembola</taxon>
        <taxon>Entomobryomorpha</taxon>
        <taxon>Isotomoidea</taxon>
        <taxon>Isotomidae</taxon>
        <taxon>Proisotominae</taxon>
        <taxon>Folsomia</taxon>
    </lineage>
</organism>
<evidence type="ECO:0000313" key="1">
    <source>
        <dbReference type="EMBL" id="OXA50348.1"/>
    </source>
</evidence>
<keyword evidence="2" id="KW-1185">Reference proteome</keyword>